<sequence>MTNATGCSDAPTTNPCVRCDTLLGIPELHVEAVERTETAVTVTVSTPWQLMGCPTCGVVAPSRGRRRRELHDVPGLVPVRVIWRQRTWRCPDPDCTRGTFVEQVPALVAPRGALTVRVVDWAVGQLRREHATVQGLARQLGVDWKTLWRAIKPRLVDLAADESRFDGVVSLGVDEHIWHHVDQRRRGPKELTGMVDLTRDTDGKVRARLLDLVPGRSKKAYADWLTGRSTDFRAGVQVAALDPFAGYKTAIADELADATAVLDAFHVVKLGTQAVDEVRRRVQQETLGHRGRKGDPLYGIQKILRAGAENLTDRQLTRLARAIEADEAHQAVYIAWRCAQDLRAAYRSACRCRVKTDPLVPSEC</sequence>
<feature type="domain" description="Transposase IS204/IS1001/IS1096/IS1165 helix-turn-helix" evidence="2">
    <location>
        <begin position="102"/>
        <end position="152"/>
    </location>
</feature>
<evidence type="ECO:0000313" key="3">
    <source>
        <dbReference type="EMBL" id="SSA36649.1"/>
    </source>
</evidence>
<gene>
    <name evidence="3" type="ORF">SAMN05216184_101311</name>
</gene>
<dbReference type="Pfam" id="PF13542">
    <property type="entry name" value="HTH_Tnp_ISL3"/>
    <property type="match status" value="1"/>
</dbReference>
<organism evidence="3 4">
    <name type="scientific">Georgenia satyanarayanai</name>
    <dbReference type="NCBI Taxonomy" id="860221"/>
    <lineage>
        <taxon>Bacteria</taxon>
        <taxon>Bacillati</taxon>
        <taxon>Actinomycetota</taxon>
        <taxon>Actinomycetes</taxon>
        <taxon>Micrococcales</taxon>
        <taxon>Bogoriellaceae</taxon>
        <taxon>Georgenia</taxon>
    </lineage>
</organism>
<dbReference type="NCBIfam" id="NF033550">
    <property type="entry name" value="transpos_ISL3"/>
    <property type="match status" value="1"/>
</dbReference>
<evidence type="ECO:0000313" key="4">
    <source>
        <dbReference type="Proteomes" id="UP000250222"/>
    </source>
</evidence>
<dbReference type="Proteomes" id="UP000250222">
    <property type="component" value="Unassembled WGS sequence"/>
</dbReference>
<protein>
    <submittedName>
        <fullName evidence="3">Helix-turn-helix domain of transposase family ISL3</fullName>
    </submittedName>
</protein>
<dbReference type="InterPro" id="IPR032877">
    <property type="entry name" value="Transposase_HTH"/>
</dbReference>
<evidence type="ECO:0000259" key="2">
    <source>
        <dbReference type="Pfam" id="PF13542"/>
    </source>
</evidence>
<dbReference type="PANTHER" id="PTHR33498:SF1">
    <property type="entry name" value="TRANSPOSASE FOR INSERTION SEQUENCE ELEMENT IS1557"/>
    <property type="match status" value="1"/>
</dbReference>
<accession>A0A2Y9A2D5</accession>
<evidence type="ECO:0000259" key="1">
    <source>
        <dbReference type="Pfam" id="PF01610"/>
    </source>
</evidence>
<dbReference type="InterPro" id="IPR002560">
    <property type="entry name" value="Transposase_DDE"/>
</dbReference>
<dbReference type="AlphaFoldDB" id="A0A2Y9A2D5"/>
<dbReference type="EMBL" id="UETB01000001">
    <property type="protein sequence ID" value="SSA36649.1"/>
    <property type="molecule type" value="Genomic_DNA"/>
</dbReference>
<reference evidence="3 4" key="1">
    <citation type="submission" date="2016-10" db="EMBL/GenBank/DDBJ databases">
        <authorList>
            <person name="Cai Z."/>
        </authorList>
    </citation>
    <scope>NUCLEOTIDE SEQUENCE [LARGE SCALE GENOMIC DNA]</scope>
    <source>
        <strain evidence="3 4">CGMCC 1.10826</strain>
    </source>
</reference>
<proteinExistence type="predicted"/>
<dbReference type="InterPro" id="IPR047951">
    <property type="entry name" value="Transpos_ISL3"/>
</dbReference>
<name>A0A2Y9A2D5_9MICO</name>
<keyword evidence="4" id="KW-1185">Reference proteome</keyword>
<dbReference type="Pfam" id="PF01610">
    <property type="entry name" value="DDE_Tnp_ISL3"/>
    <property type="match status" value="1"/>
</dbReference>
<dbReference type="PANTHER" id="PTHR33498">
    <property type="entry name" value="TRANSPOSASE FOR INSERTION SEQUENCE ELEMENT IS1557"/>
    <property type="match status" value="1"/>
</dbReference>
<feature type="domain" description="Transposase IS204/IS1001/IS1096/IS1165 DDE" evidence="1">
    <location>
        <begin position="171"/>
        <end position="351"/>
    </location>
</feature>